<dbReference type="AlphaFoldDB" id="A0AAV5AVY4"/>
<evidence type="ECO:0000313" key="2">
    <source>
        <dbReference type="EMBL" id="GJM51947.1"/>
    </source>
</evidence>
<dbReference type="Proteomes" id="UP001208692">
    <property type="component" value="Unassembled WGS sequence"/>
</dbReference>
<evidence type="ECO:0000313" key="4">
    <source>
        <dbReference type="Proteomes" id="UP001208692"/>
    </source>
</evidence>
<evidence type="ECO:0008006" key="5">
    <source>
        <dbReference type="Google" id="ProtNLM"/>
    </source>
</evidence>
<dbReference type="RefSeq" id="WP_264845548.1">
    <property type="nucleotide sequence ID" value="NZ_BPMA01000012.1"/>
</dbReference>
<sequence length="464" mass="51639">MKKITYLIVATGLLWACSKEIEIQKNTDLSWEVDKKIQDDDIRNIIGYDPRFDYVYFPETISDIPMLSLGEVPLVGKNTKTITLQKTGKSVQEDLQVTLSYDASIFESIKDKYTGFELGDASLVKISESTKTMTKEMQSVTFQISTENDSKLNKKLIIPFSVKANNEKVKGVTGKDYFVVKIFPKKVEVTPEATEIEAAVNIKNGVLTIADSEIRVTLKSSQKLPSGIKVGLVRDAASLPNGEKIAPTGVEGTLPKVDFEDRMQNMSFNLDITKLPVERASYVLPLKWLVYDNTGKSYELNDNVILVTIGVKDKVLTDNPNNSVGSNGAATGTRVPFSAISFKFKSQTNTGHPEAMVDGKETVASYFNALNQYLYFGFDKERIIKSIRIKAAPTHTIGSCAVYASSDDDFKEQGTANFTEVGGIYTITFKESIPVKNIALGEFFSQRGGHFAWYEIYEVEFYEE</sequence>
<dbReference type="EMBL" id="BQKA01000033">
    <property type="protein sequence ID" value="GJM50794.1"/>
    <property type="molecule type" value="Genomic_DNA"/>
</dbReference>
<accession>A0AAV5AVY4</accession>
<dbReference type="EMBL" id="BQKB01000007">
    <property type="protein sequence ID" value="GJM51947.1"/>
    <property type="molecule type" value="Genomic_DNA"/>
</dbReference>
<organism evidence="1 3">
    <name type="scientific">Capnocytophaga catalasegens</name>
    <dbReference type="NCBI Taxonomy" id="1004260"/>
    <lineage>
        <taxon>Bacteria</taxon>
        <taxon>Pseudomonadati</taxon>
        <taxon>Bacteroidota</taxon>
        <taxon>Flavobacteriia</taxon>
        <taxon>Flavobacteriales</taxon>
        <taxon>Flavobacteriaceae</taxon>
        <taxon>Capnocytophaga</taxon>
    </lineage>
</organism>
<evidence type="ECO:0000313" key="3">
    <source>
        <dbReference type="Proteomes" id="UP001207736"/>
    </source>
</evidence>
<keyword evidence="4" id="KW-1185">Reference proteome</keyword>
<proteinExistence type="predicted"/>
<evidence type="ECO:0000313" key="1">
    <source>
        <dbReference type="EMBL" id="GJM50794.1"/>
    </source>
</evidence>
<gene>
    <name evidence="1" type="ORF">RCZ15_17670</name>
    <name evidence="2" type="ORF">RCZ16_02650</name>
</gene>
<protein>
    <recommendedName>
        <fullName evidence="5">DUF1735 domain-containing protein</fullName>
    </recommendedName>
</protein>
<dbReference type="Gene3D" id="2.60.120.260">
    <property type="entry name" value="Galactose-binding domain-like"/>
    <property type="match status" value="1"/>
</dbReference>
<dbReference type="Proteomes" id="UP001207736">
    <property type="component" value="Unassembled WGS sequence"/>
</dbReference>
<comment type="caution">
    <text evidence="1">The sequence shown here is derived from an EMBL/GenBank/DDBJ whole genome shotgun (WGS) entry which is preliminary data.</text>
</comment>
<reference evidence="1 4" key="1">
    <citation type="submission" date="2021-11" db="EMBL/GenBank/DDBJ databases">
        <title>Draft genome sequence of Capnocytophaga sp. strain KC07075 isolated from cat oral cavity.</title>
        <authorList>
            <person name="Suzuki M."/>
            <person name="Imaoka K."/>
            <person name="Kimura M."/>
            <person name="Morikawa S."/>
            <person name="Maeda K."/>
        </authorList>
    </citation>
    <scope>NUCLEOTIDE SEQUENCE</scope>
    <source>
        <strain evidence="1">KC07075</strain>
        <strain evidence="2 4">KC07079</strain>
    </source>
</reference>
<name>A0AAV5AVY4_9FLAO</name>